<dbReference type="Gene3D" id="2.140.10.30">
    <property type="entry name" value="Dipeptidylpeptidase IV, N-terminal domain"/>
    <property type="match status" value="1"/>
</dbReference>
<feature type="signal peptide" evidence="2">
    <location>
        <begin position="1"/>
        <end position="20"/>
    </location>
</feature>
<feature type="region of interest" description="Disordered" evidence="1">
    <location>
        <begin position="47"/>
        <end position="78"/>
    </location>
</feature>
<dbReference type="EMBL" id="BRLB01000001">
    <property type="protein sequence ID" value="GKX28273.1"/>
    <property type="molecule type" value="Genomic_DNA"/>
</dbReference>
<reference evidence="3" key="1">
    <citation type="submission" date="2022-06" db="EMBL/GenBank/DDBJ databases">
        <title>Vallitalea longa sp. nov., an anaerobic bacterium isolated from marine sediment.</title>
        <authorList>
            <person name="Hirano S."/>
            <person name="Terahara T."/>
            <person name="Mori K."/>
            <person name="Hamada M."/>
            <person name="Matsumoto R."/>
            <person name="Kobayashi T."/>
        </authorList>
    </citation>
    <scope>NUCLEOTIDE SEQUENCE</scope>
    <source>
        <strain evidence="3">SH18-1</strain>
    </source>
</reference>
<feature type="chain" id="PRO_5040844856" description="DUF5050 domain-containing protein" evidence="2">
    <location>
        <begin position="21"/>
        <end position="442"/>
    </location>
</feature>
<name>A0A9W5YBL0_9FIRM</name>
<protein>
    <recommendedName>
        <fullName evidence="5">DUF5050 domain-containing protein</fullName>
    </recommendedName>
</protein>
<evidence type="ECO:0000256" key="2">
    <source>
        <dbReference type="SAM" id="SignalP"/>
    </source>
</evidence>
<evidence type="ECO:0000256" key="1">
    <source>
        <dbReference type="SAM" id="MobiDB-lite"/>
    </source>
</evidence>
<accession>A0A9W5YBL0</accession>
<dbReference type="RefSeq" id="WP_281812392.1">
    <property type="nucleotide sequence ID" value="NZ_BRLB01000001.1"/>
</dbReference>
<gene>
    <name evidence="3" type="ORF">SH1V18_07530</name>
</gene>
<evidence type="ECO:0000313" key="3">
    <source>
        <dbReference type="EMBL" id="GKX28273.1"/>
    </source>
</evidence>
<keyword evidence="4" id="KW-1185">Reference proteome</keyword>
<dbReference type="Proteomes" id="UP001144256">
    <property type="component" value="Unassembled WGS sequence"/>
</dbReference>
<organism evidence="3 4">
    <name type="scientific">Vallitalea longa</name>
    <dbReference type="NCBI Taxonomy" id="2936439"/>
    <lineage>
        <taxon>Bacteria</taxon>
        <taxon>Bacillati</taxon>
        <taxon>Bacillota</taxon>
        <taxon>Clostridia</taxon>
        <taxon>Lachnospirales</taxon>
        <taxon>Vallitaleaceae</taxon>
        <taxon>Vallitalea</taxon>
    </lineage>
</organism>
<dbReference type="AlphaFoldDB" id="A0A9W5YBL0"/>
<evidence type="ECO:0008006" key="5">
    <source>
        <dbReference type="Google" id="ProtNLM"/>
    </source>
</evidence>
<comment type="caution">
    <text evidence="3">The sequence shown here is derived from an EMBL/GenBank/DDBJ whole genome shotgun (WGS) entry which is preliminary data.</text>
</comment>
<dbReference type="PROSITE" id="PS51257">
    <property type="entry name" value="PROKAR_LIPOPROTEIN"/>
    <property type="match status" value="1"/>
</dbReference>
<evidence type="ECO:0000313" key="4">
    <source>
        <dbReference type="Proteomes" id="UP001144256"/>
    </source>
</evidence>
<sequence>MKLIKVLIVLFILIISVCGCENKADAPDNIVDDVVLQNDYLEDIDEQSIPVDDKKENLDEDSISTTNNNQESEELEDQKDIQNTTTNIEKSTHTFAGDKTYTSYSIDLKDDPYGYLSMNVIDDYVYIARDNYDDKMVQIYGIDVTDLENNPLKKIYEGNGEKNYSTGYTGCFYKSKDNEVVCNLQQQLIYIDPVSHEVIRSEDIESDIIDYRLSHDGKTESYTKDNYNIYINSKKLGEKLIEEGDYIDETIGAGCGYYVYIPQSPRWSTDDNYMAYLIGEYESSSGPTIIDSKGNTLLNCNLEICNLCWLSDNQLMIENFFGGPYLAIIDIDKYNYWYLVKEQDMSFEYTYNPDTHTLSIFKDKPYNHLRIFDTNNLNKYLEVPIDKEIYNGQYIFPIKDKIYIINYRDDKLNIDIYPFEGEEKIFEPEIHNCSDIEYKQEN</sequence>
<keyword evidence="2" id="KW-0732">Signal</keyword>
<dbReference type="SUPFAM" id="SSF82171">
    <property type="entry name" value="DPP6 N-terminal domain-like"/>
    <property type="match status" value="1"/>
</dbReference>
<proteinExistence type="predicted"/>